<dbReference type="AlphaFoldDB" id="A0A6N8FD46"/>
<evidence type="ECO:0000313" key="2">
    <source>
        <dbReference type="Proteomes" id="UP000439994"/>
    </source>
</evidence>
<organism evidence="1 2">
    <name type="scientific">Psychrosphaera haliotis</name>
    <dbReference type="NCBI Taxonomy" id="555083"/>
    <lineage>
        <taxon>Bacteria</taxon>
        <taxon>Pseudomonadati</taxon>
        <taxon>Pseudomonadota</taxon>
        <taxon>Gammaproteobacteria</taxon>
        <taxon>Alteromonadales</taxon>
        <taxon>Pseudoalteromonadaceae</taxon>
        <taxon>Psychrosphaera</taxon>
    </lineage>
</organism>
<reference evidence="1 2" key="1">
    <citation type="submission" date="2019-11" db="EMBL/GenBank/DDBJ databases">
        <title>P. haliotis isolates from Z. marina roots.</title>
        <authorList>
            <person name="Cohen M."/>
            <person name="Jospin G."/>
            <person name="Eisen J.A."/>
            <person name="Coil D.A."/>
        </authorList>
    </citation>
    <scope>NUCLEOTIDE SEQUENCE [LARGE SCALE GENOMIC DNA]</scope>
    <source>
        <strain evidence="1 2">UCD-MCMsp1aY</strain>
    </source>
</reference>
<dbReference type="Proteomes" id="UP000439994">
    <property type="component" value="Unassembled WGS sequence"/>
</dbReference>
<comment type="caution">
    <text evidence="1">The sequence shown here is derived from an EMBL/GenBank/DDBJ whole genome shotgun (WGS) entry which is preliminary data.</text>
</comment>
<proteinExistence type="predicted"/>
<name>A0A6N8FD46_9GAMM</name>
<dbReference type="OrthoDB" id="6313717at2"/>
<accession>A0A6N8FD46</accession>
<sequence>MQIQQNALGESYVAFGKHQLLTNEQAQKLDRQQRVDRIAADMQKVGFRHESVSPIFDSVSVSILSIFRNQKNLLKKYQTIVDNHKDVMSFIVANKDKSPAELKAEAARFDKLHINSKEKISVKLKQYQQANTGIQAENARLAAELLLQGAKLAIILKDNLEEMLKLEGIAMLINAHKTNKGYELAQARIHMSNVANDFISEQKAVLDITKEIQKILDTKL</sequence>
<gene>
    <name evidence="1" type="ORF">GNP35_09220</name>
</gene>
<dbReference type="EMBL" id="WOCD01000003">
    <property type="protein sequence ID" value="MUH72652.1"/>
    <property type="molecule type" value="Genomic_DNA"/>
</dbReference>
<evidence type="ECO:0000313" key="1">
    <source>
        <dbReference type="EMBL" id="MUH72652.1"/>
    </source>
</evidence>
<keyword evidence="2" id="KW-1185">Reference proteome</keyword>
<dbReference type="RefSeq" id="WP_155695811.1">
    <property type="nucleotide sequence ID" value="NZ_WOCD01000003.1"/>
</dbReference>
<protein>
    <submittedName>
        <fullName evidence="1">Uncharacterized protein</fullName>
    </submittedName>
</protein>